<sequence>MVSQNALDNPDSYAIAWIAALPIERAAAEAMLDEEHAAPKDFTRHQTDANVYTWGRVGEHNIVIASLAAEDYGTTSATTTASNLLASLPSIRVGLLVGIGGGIARPNEGVDIRLGDIVISQPSGTTGGVCQYDLIKAKSGDKRERKGFLGRPPTVLLKALASIQANHERKDSKVPCFLQEMLEKNPKMKKRSRQSPGYIHQGFENDRLFKASCDHVPGTDCRGCDTADEVQRDPRDTIDPEIHYGTIASGNTLVKDAATRDRIFADLGEDCICFEMEASGLMNHFPCLVIRGICDYADSHKNDRWQRYASATSAAYAKEFLAYVPATEVQETKRVLEVLQLVQQQIDSMQQTTIATKATTDSIRSNLHTDEIKRWLCPPDPSSNANHARALRYEGTGAWLLESPVFQSWHSGSRQQLWLHGLAGCGKSVLSTTVIDHLAEENNSLILSFFFDFNDVAKQTLDGMLRSLAFQLYHGGVGSAHHLDALFQAHRNGSDQPATKALWGIVFRMLEEKRKLSIILDALDESKTRDDVLEWIKGIVSGPDLDHVQLLLTSRPELEFVRDIPLLIGRESCLPLDTQAVNSDIRSWVSAQLIQRRDFTEKALSQHILEEIQRQVGDGADGMFRWAFCQLDSLARCRHEADLEKALTSLPRNLNETYSRMMDSIPAELKNDSIRLLQFLVHSKRPLKVAEAKEVIATKIENKSEGFNTKRRLFCDNDILAYCPSLVTVVQATDKELHLAHFSVKEYLLGEYQFNITTASICIMKACLTYLTDIDGNEKSIKEKFPMARYAAEIWTNHAAFALASEDIGQMIVRFLTTEETFQRWTRLYQPDMSWKTEPGPARGSKLYYACLEGLFKPARDLVSKGADVNTQGGFFGNALQAASSNGHQEIVNLLLEKGADVNAQGGEYGNALQAASLDGHQEIVNLLLEKGADVNAQGGEYGNALQAASLDGHQEIVNLLLDKGADVNTQGGLYGNALQAASSNGHQGIVNLLLEKGAKVNVQGGKYGNALQAASSSGHREIVKLLLEKGGEYGNALQAASSNGYQEIVNLLLEKGADVNAQSGEYGSALQAASLNGYQEIVNLLLEKGADVNAQGGFFGNALQAASSSGHREIVKLLLEKGGEYGNALQAASSNGYQEIVNLLLEKGADVNTQGGFFGNALQAASSNGYQEIVNLLLEKGADVNAQGSRYGNALQAASSNGHQEIVNLLLEKGADVNTQGGFFGNALQAASSHSYQEIVNLLLEKGANVNTQGGFFGNALQAASSNGHQEIVNLLLEKGGEYGNALQAASSNGYQEIVNLLLEKGADVNAQSGEYGSAIQAASLNGYQEIVNLLLEKGADVNTQGGFFGNALQAASSNGYQEIVNLLLAKGADVNAQGGKYGSALQAVSSNGHQEIVNLLLEKGADVNAQSGEYGSALQAASLNGQQEIVNLLLEKGADVNAQSGEYGSALQAASLNGYQEIVNLLLEKGADVNAQGGFFGNALQAASSNGHQEIVNLLLEKGADVNAQGGEYGDDDDDDYYLLI</sequence>
<feature type="repeat" description="ANK" evidence="3">
    <location>
        <begin position="1316"/>
        <end position="1348"/>
    </location>
</feature>
<dbReference type="Gene3D" id="3.40.50.1580">
    <property type="entry name" value="Nucleoside phosphorylase domain"/>
    <property type="match status" value="1"/>
</dbReference>
<feature type="repeat" description="ANK" evidence="3">
    <location>
        <begin position="1125"/>
        <end position="1157"/>
    </location>
</feature>
<feature type="domain" description="NACHT" evidence="4">
    <location>
        <begin position="415"/>
        <end position="556"/>
    </location>
</feature>
<feature type="repeat" description="ANK" evidence="3">
    <location>
        <begin position="1352"/>
        <end position="1381"/>
    </location>
</feature>
<feature type="repeat" description="ANK" evidence="3">
    <location>
        <begin position="1161"/>
        <end position="1190"/>
    </location>
</feature>
<dbReference type="SUPFAM" id="SSF52540">
    <property type="entry name" value="P-loop containing nucleoside triphosphate hydrolases"/>
    <property type="match status" value="1"/>
</dbReference>
<feature type="repeat" description="ANK" evidence="3">
    <location>
        <begin position="1415"/>
        <end position="1447"/>
    </location>
</feature>
<dbReference type="PROSITE" id="PS50297">
    <property type="entry name" value="ANK_REP_REGION"/>
    <property type="match status" value="15"/>
</dbReference>
<organism evidence="5 6">
    <name type="scientific">Penicillium malachiteum</name>
    <dbReference type="NCBI Taxonomy" id="1324776"/>
    <lineage>
        <taxon>Eukaryota</taxon>
        <taxon>Fungi</taxon>
        <taxon>Dikarya</taxon>
        <taxon>Ascomycota</taxon>
        <taxon>Pezizomycotina</taxon>
        <taxon>Eurotiomycetes</taxon>
        <taxon>Eurotiomycetidae</taxon>
        <taxon>Eurotiales</taxon>
        <taxon>Aspergillaceae</taxon>
        <taxon>Penicillium</taxon>
    </lineage>
</organism>
<reference evidence="5" key="1">
    <citation type="journal article" date="2023" name="IMA Fungus">
        <title>Comparative genomic study of the Penicillium genus elucidates a diverse pangenome and 15 lateral gene transfer events.</title>
        <authorList>
            <person name="Petersen C."/>
            <person name="Sorensen T."/>
            <person name="Nielsen M.R."/>
            <person name="Sondergaard T.E."/>
            <person name="Sorensen J.L."/>
            <person name="Fitzpatrick D.A."/>
            <person name="Frisvad J.C."/>
            <person name="Nielsen K.L."/>
        </authorList>
    </citation>
    <scope>NUCLEOTIDE SEQUENCE</scope>
    <source>
        <strain evidence="5">IBT 17514</strain>
    </source>
</reference>
<feature type="repeat" description="ANK" evidence="3">
    <location>
        <begin position="941"/>
        <end position="973"/>
    </location>
</feature>
<evidence type="ECO:0000256" key="2">
    <source>
        <dbReference type="ARBA" id="ARBA00023043"/>
    </source>
</evidence>
<evidence type="ECO:0000256" key="1">
    <source>
        <dbReference type="ARBA" id="ARBA00022737"/>
    </source>
</evidence>
<dbReference type="SUPFAM" id="SSF48403">
    <property type="entry name" value="Ankyrin repeat"/>
    <property type="match status" value="2"/>
</dbReference>
<dbReference type="GO" id="GO:0009116">
    <property type="term" value="P:nucleoside metabolic process"/>
    <property type="evidence" value="ECO:0007669"/>
    <property type="project" value="InterPro"/>
</dbReference>
<dbReference type="Gene3D" id="1.25.40.20">
    <property type="entry name" value="Ankyrin repeat-containing domain"/>
    <property type="match status" value="5"/>
</dbReference>
<keyword evidence="1" id="KW-0677">Repeat</keyword>
<evidence type="ECO:0000259" key="4">
    <source>
        <dbReference type="PROSITE" id="PS50837"/>
    </source>
</evidence>
<proteinExistence type="predicted"/>
<dbReference type="Pfam" id="PF24883">
    <property type="entry name" value="NPHP3_N"/>
    <property type="match status" value="1"/>
</dbReference>
<dbReference type="InterPro" id="IPR035994">
    <property type="entry name" value="Nucleoside_phosphorylase_sf"/>
</dbReference>
<feature type="repeat" description="ANK" evidence="3">
    <location>
        <begin position="1382"/>
        <end position="1414"/>
    </location>
</feature>
<dbReference type="Pfam" id="PF13637">
    <property type="entry name" value="Ank_4"/>
    <property type="match status" value="1"/>
</dbReference>
<dbReference type="InterPro" id="IPR002110">
    <property type="entry name" value="Ankyrin_rpt"/>
</dbReference>
<protein>
    <submittedName>
        <fullName evidence="5">Pfs NACHT and Ankyrin domain protein</fullName>
    </submittedName>
</protein>
<dbReference type="InterPro" id="IPR027417">
    <property type="entry name" value="P-loop_NTPase"/>
</dbReference>
<feature type="repeat" description="ANK" evidence="3">
    <location>
        <begin position="1448"/>
        <end position="1480"/>
    </location>
</feature>
<dbReference type="InterPro" id="IPR051165">
    <property type="entry name" value="Multifunctional_ANK_Repeat"/>
</dbReference>
<evidence type="ECO:0000313" key="6">
    <source>
        <dbReference type="Proteomes" id="UP001215712"/>
    </source>
</evidence>
<feature type="repeat" description="ANK" evidence="3">
    <location>
        <begin position="1484"/>
        <end position="1513"/>
    </location>
</feature>
<dbReference type="SUPFAM" id="SSF53167">
    <property type="entry name" value="Purine and uridine phosphorylases"/>
    <property type="match status" value="1"/>
</dbReference>
<dbReference type="InterPro" id="IPR036770">
    <property type="entry name" value="Ankyrin_rpt-contain_sf"/>
</dbReference>
<dbReference type="EMBL" id="JAQJAN010000001">
    <property type="protein sequence ID" value="KAJ5740916.1"/>
    <property type="molecule type" value="Genomic_DNA"/>
</dbReference>
<dbReference type="Gene3D" id="3.40.50.300">
    <property type="entry name" value="P-loop containing nucleotide triphosphate hydrolases"/>
    <property type="match status" value="1"/>
</dbReference>
<keyword evidence="6" id="KW-1185">Reference proteome</keyword>
<reference evidence="5" key="2">
    <citation type="submission" date="2023-01" db="EMBL/GenBank/DDBJ databases">
        <authorList>
            <person name="Petersen C."/>
        </authorList>
    </citation>
    <scope>NUCLEOTIDE SEQUENCE</scope>
    <source>
        <strain evidence="5">IBT 17514</strain>
    </source>
</reference>
<dbReference type="PROSITE" id="PS50088">
    <property type="entry name" value="ANK_REPEAT"/>
    <property type="match status" value="17"/>
</dbReference>
<dbReference type="Pfam" id="PF22939">
    <property type="entry name" value="WHD_GPIID"/>
    <property type="match status" value="1"/>
</dbReference>
<dbReference type="PROSITE" id="PS50837">
    <property type="entry name" value="NACHT"/>
    <property type="match status" value="1"/>
</dbReference>
<keyword evidence="2 3" id="KW-0040">ANK repeat</keyword>
<feature type="repeat" description="ANK" evidence="3">
    <location>
        <begin position="1033"/>
        <end position="1065"/>
    </location>
</feature>
<evidence type="ECO:0000313" key="5">
    <source>
        <dbReference type="EMBL" id="KAJ5740916.1"/>
    </source>
</evidence>
<dbReference type="InterPro" id="IPR056884">
    <property type="entry name" value="NPHP3-like_N"/>
</dbReference>
<dbReference type="Pfam" id="PF12796">
    <property type="entry name" value="Ank_2"/>
    <property type="match status" value="7"/>
</dbReference>
<comment type="caution">
    <text evidence="5">The sequence shown here is derived from an EMBL/GenBank/DDBJ whole genome shotgun (WGS) entry which is preliminary data.</text>
</comment>
<feature type="repeat" description="ANK" evidence="3">
    <location>
        <begin position="1283"/>
        <end position="1315"/>
    </location>
</feature>
<gene>
    <name evidence="5" type="ORF">N7493_000788</name>
</gene>
<dbReference type="SMART" id="SM00248">
    <property type="entry name" value="ANK"/>
    <property type="match status" value="20"/>
</dbReference>
<accession>A0AAD6HXK8</accession>
<feature type="repeat" description="ANK" evidence="3">
    <location>
        <begin position="1066"/>
        <end position="1098"/>
    </location>
</feature>
<dbReference type="PANTHER" id="PTHR24123">
    <property type="entry name" value="ANKYRIN REPEAT-CONTAINING"/>
    <property type="match status" value="1"/>
</dbReference>
<dbReference type="GO" id="GO:0003824">
    <property type="term" value="F:catalytic activity"/>
    <property type="evidence" value="ECO:0007669"/>
    <property type="project" value="InterPro"/>
</dbReference>
<feature type="repeat" description="ANK" evidence="3">
    <location>
        <begin position="977"/>
        <end position="1006"/>
    </location>
</feature>
<name>A0AAD6HXK8_9EURO</name>
<feature type="repeat" description="ANK" evidence="3">
    <location>
        <begin position="1191"/>
        <end position="1223"/>
    </location>
</feature>
<feature type="repeat" description="ANK" evidence="3">
    <location>
        <begin position="1227"/>
        <end position="1256"/>
    </location>
</feature>
<dbReference type="InterPro" id="IPR054471">
    <property type="entry name" value="GPIID_WHD"/>
</dbReference>
<dbReference type="Proteomes" id="UP001215712">
    <property type="component" value="Unassembled WGS sequence"/>
</dbReference>
<dbReference type="InterPro" id="IPR007111">
    <property type="entry name" value="NACHT_NTPase"/>
</dbReference>
<feature type="repeat" description="ANK" evidence="3">
    <location>
        <begin position="908"/>
        <end position="940"/>
    </location>
</feature>
<evidence type="ECO:0000256" key="3">
    <source>
        <dbReference type="PROSITE-ProRule" id="PRU00023"/>
    </source>
</evidence>
<dbReference type="Pfam" id="PF00023">
    <property type="entry name" value="Ank"/>
    <property type="match status" value="1"/>
</dbReference>
<feature type="repeat" description="ANK" evidence="3">
    <location>
        <begin position="878"/>
        <end position="907"/>
    </location>
</feature>
<dbReference type="PANTHER" id="PTHR24123:SF33">
    <property type="entry name" value="PROTEIN HOS4"/>
    <property type="match status" value="1"/>
</dbReference>